<proteinExistence type="predicted"/>
<organism evidence="2 3">
    <name type="scientific">Haloferula helveola</name>
    <dbReference type="NCBI Taxonomy" id="490095"/>
    <lineage>
        <taxon>Bacteria</taxon>
        <taxon>Pseudomonadati</taxon>
        <taxon>Verrucomicrobiota</taxon>
        <taxon>Verrucomicrobiia</taxon>
        <taxon>Verrucomicrobiales</taxon>
        <taxon>Verrucomicrobiaceae</taxon>
        <taxon>Haloferula</taxon>
    </lineage>
</organism>
<dbReference type="RefSeq" id="WP_338690365.1">
    <property type="nucleotide sequence ID" value="NZ_AP024702.1"/>
</dbReference>
<name>A0ABM7RCW2_9BACT</name>
<protein>
    <submittedName>
        <fullName evidence="2">Uncharacterized protein</fullName>
    </submittedName>
</protein>
<evidence type="ECO:0000313" key="3">
    <source>
        <dbReference type="Proteomes" id="UP001374893"/>
    </source>
</evidence>
<reference evidence="2 3" key="1">
    <citation type="submission" date="2021-06" db="EMBL/GenBank/DDBJ databases">
        <title>Complete genome of Haloferula helveola possessing various polysaccharide degrading enzymes.</title>
        <authorList>
            <person name="Takami H."/>
            <person name="Huang C."/>
            <person name="Hamasaki K."/>
        </authorList>
    </citation>
    <scope>NUCLEOTIDE SEQUENCE [LARGE SCALE GENOMIC DNA]</scope>
    <source>
        <strain evidence="2 3">CN-1</strain>
    </source>
</reference>
<dbReference type="EMBL" id="AP024702">
    <property type="protein sequence ID" value="BCX47902.1"/>
    <property type="molecule type" value="Genomic_DNA"/>
</dbReference>
<feature type="chain" id="PRO_5046136399" evidence="1">
    <location>
        <begin position="19"/>
        <end position="312"/>
    </location>
</feature>
<evidence type="ECO:0000313" key="2">
    <source>
        <dbReference type="EMBL" id="BCX47902.1"/>
    </source>
</evidence>
<accession>A0ABM7RCW2</accession>
<feature type="signal peptide" evidence="1">
    <location>
        <begin position="1"/>
        <end position="18"/>
    </location>
</feature>
<dbReference type="Proteomes" id="UP001374893">
    <property type="component" value="Chromosome"/>
</dbReference>
<keyword evidence="1" id="KW-0732">Signal</keyword>
<evidence type="ECO:0000256" key="1">
    <source>
        <dbReference type="SAM" id="SignalP"/>
    </source>
</evidence>
<keyword evidence="3" id="KW-1185">Reference proteome</keyword>
<gene>
    <name evidence="2" type="ORF">HAHE_18100</name>
</gene>
<sequence length="312" mass="35356">MRIRSLAIATLLVPQLHAAPLSEADRQALIEQLDELKGQAGEQATTRLKAAAAAFSSAMKDEDAATELYVKCIEKVDFEMQDRDSSAFRDWKRRNKDRLDEEGHGLALRHQLRWAVLTLQAASDRTKTAELAPELLEALEAIYRDPKALSRHFNILGQPVDSTVFARAYGLSGYKIENWPMSPLQAGRDKVRVDAPFQLVIFPALRQKKDFAGLREAWDRRIHFEDVTCGFWSGGDAEDGMSPERIAFTTDTRPMLEWEKEEDLFKQGDQQTAAVAMLTHLKNHIGHSHARDWEARFRELVEPKDEATDTQG</sequence>